<dbReference type="SUPFAM" id="SSF55729">
    <property type="entry name" value="Acyl-CoA N-acyltransferases (Nat)"/>
    <property type="match status" value="1"/>
</dbReference>
<keyword evidence="2" id="KW-0808">Transferase</keyword>
<dbReference type="AlphaFoldDB" id="B6K3U7"/>
<protein>
    <submittedName>
        <fullName evidence="5">N-acetyltransferase Ats1</fullName>
    </submittedName>
</protein>
<dbReference type="Pfam" id="PF00583">
    <property type="entry name" value="Acetyltransf_1"/>
    <property type="match status" value="1"/>
</dbReference>
<dbReference type="HOGENOM" id="CLU_013985_41_3_1"/>
<gene>
    <name evidence="5" type="ORF">SJAG_03288</name>
</gene>
<dbReference type="InterPro" id="IPR051016">
    <property type="entry name" value="Diverse_Substrate_AcTransf"/>
</dbReference>
<accession>B6K3U7</accession>
<proteinExistence type="inferred from homology"/>
<dbReference type="eggNOG" id="KOG3216">
    <property type="taxonomic scope" value="Eukaryota"/>
</dbReference>
<dbReference type="FunFam" id="3.40.630.30:FF:000064">
    <property type="entry name" value="GNAT family acetyltransferase"/>
    <property type="match status" value="1"/>
</dbReference>
<dbReference type="RefSeq" id="XP_002174447.1">
    <property type="nucleotide sequence ID" value="XM_002174411.2"/>
</dbReference>
<dbReference type="CDD" id="cd04301">
    <property type="entry name" value="NAT_SF"/>
    <property type="match status" value="1"/>
</dbReference>
<dbReference type="GO" id="GO:0008080">
    <property type="term" value="F:N-acetyltransferase activity"/>
    <property type="evidence" value="ECO:0000318"/>
    <property type="project" value="GO_Central"/>
</dbReference>
<name>B6K3U7_SCHJY</name>
<evidence type="ECO:0000256" key="2">
    <source>
        <dbReference type="ARBA" id="ARBA00022679"/>
    </source>
</evidence>
<dbReference type="EMBL" id="KE651167">
    <property type="protein sequence ID" value="EEB08154.1"/>
    <property type="molecule type" value="Genomic_DNA"/>
</dbReference>
<dbReference type="JaponicusDB" id="SJAG_03288"/>
<dbReference type="PANTHER" id="PTHR10545:SF29">
    <property type="entry name" value="GH14572P-RELATED"/>
    <property type="match status" value="1"/>
</dbReference>
<dbReference type="OMA" id="QSEWVRY"/>
<comment type="similarity">
    <text evidence="1">Belongs to the acetyltransferase family.</text>
</comment>
<evidence type="ECO:0000313" key="5">
    <source>
        <dbReference type="EMBL" id="EEB08154.1"/>
    </source>
</evidence>
<dbReference type="STRING" id="402676.B6K3U7"/>
<dbReference type="Gene3D" id="3.40.630.30">
    <property type="match status" value="1"/>
</dbReference>
<dbReference type="VEuPathDB" id="FungiDB:SJAG_03288"/>
<feature type="domain" description="N-acetyltransferase" evidence="4">
    <location>
        <begin position="7"/>
        <end position="158"/>
    </location>
</feature>
<dbReference type="Proteomes" id="UP000001744">
    <property type="component" value="Unassembled WGS sequence"/>
</dbReference>
<sequence length="174" mass="19676">MTNKTTAVVRRLKREDCPVVLQFIKELAEYQKEPQQVEATVEKLEKAFGFVEGTPAVPRGVLVEENGEPVGMAIYFPNFSTWTGCLGVYLEDLYVRPSVRGKGYGKLLLSFLARETVLLGGKRLDWSVLNWNKNAIEVYKRVGAKALHDWIHMRLSDDELESMAKAFPEGVLID</sequence>
<reference evidence="5 6" key="1">
    <citation type="journal article" date="2011" name="Science">
        <title>Comparative functional genomics of the fission yeasts.</title>
        <authorList>
            <person name="Rhind N."/>
            <person name="Chen Z."/>
            <person name="Yassour M."/>
            <person name="Thompson D.A."/>
            <person name="Haas B.J."/>
            <person name="Habib N."/>
            <person name="Wapinski I."/>
            <person name="Roy S."/>
            <person name="Lin M.F."/>
            <person name="Heiman D.I."/>
            <person name="Young S.K."/>
            <person name="Furuya K."/>
            <person name="Guo Y."/>
            <person name="Pidoux A."/>
            <person name="Chen H.M."/>
            <person name="Robbertse B."/>
            <person name="Goldberg J.M."/>
            <person name="Aoki K."/>
            <person name="Bayne E.H."/>
            <person name="Berlin A.M."/>
            <person name="Desjardins C.A."/>
            <person name="Dobbs E."/>
            <person name="Dukaj L."/>
            <person name="Fan L."/>
            <person name="FitzGerald M.G."/>
            <person name="French C."/>
            <person name="Gujja S."/>
            <person name="Hansen K."/>
            <person name="Keifenheim D."/>
            <person name="Levin J.Z."/>
            <person name="Mosher R.A."/>
            <person name="Mueller C.A."/>
            <person name="Pfiffner J."/>
            <person name="Priest M."/>
            <person name="Russ C."/>
            <person name="Smialowska A."/>
            <person name="Swoboda P."/>
            <person name="Sykes S.M."/>
            <person name="Vaughn M."/>
            <person name="Vengrova S."/>
            <person name="Yoder R."/>
            <person name="Zeng Q."/>
            <person name="Allshire R."/>
            <person name="Baulcombe D."/>
            <person name="Birren B.W."/>
            <person name="Brown W."/>
            <person name="Ekwall K."/>
            <person name="Kellis M."/>
            <person name="Leatherwood J."/>
            <person name="Levin H."/>
            <person name="Margalit H."/>
            <person name="Martienssen R."/>
            <person name="Nieduszynski C.A."/>
            <person name="Spatafora J.W."/>
            <person name="Friedman N."/>
            <person name="Dalgaard J.Z."/>
            <person name="Baumann P."/>
            <person name="Niki H."/>
            <person name="Regev A."/>
            <person name="Nusbaum C."/>
        </authorList>
    </citation>
    <scope>NUCLEOTIDE SEQUENCE [LARGE SCALE GENOMIC DNA]</scope>
    <source>
        <strain evidence="6">yFS275 / FY16936</strain>
    </source>
</reference>
<evidence type="ECO:0000256" key="3">
    <source>
        <dbReference type="ARBA" id="ARBA00023315"/>
    </source>
</evidence>
<dbReference type="PROSITE" id="PS51186">
    <property type="entry name" value="GNAT"/>
    <property type="match status" value="1"/>
</dbReference>
<dbReference type="InterPro" id="IPR000182">
    <property type="entry name" value="GNAT_dom"/>
</dbReference>
<keyword evidence="3" id="KW-0012">Acyltransferase</keyword>
<dbReference type="OrthoDB" id="7305308at2759"/>
<evidence type="ECO:0000313" key="6">
    <source>
        <dbReference type="Proteomes" id="UP000001744"/>
    </source>
</evidence>
<keyword evidence="6" id="KW-1185">Reference proteome</keyword>
<dbReference type="GeneID" id="7052458"/>
<organism evidence="5 6">
    <name type="scientific">Schizosaccharomyces japonicus (strain yFS275 / FY16936)</name>
    <name type="common">Fission yeast</name>
    <dbReference type="NCBI Taxonomy" id="402676"/>
    <lineage>
        <taxon>Eukaryota</taxon>
        <taxon>Fungi</taxon>
        <taxon>Dikarya</taxon>
        <taxon>Ascomycota</taxon>
        <taxon>Taphrinomycotina</taxon>
        <taxon>Schizosaccharomycetes</taxon>
        <taxon>Schizosaccharomycetales</taxon>
        <taxon>Schizosaccharomycetaceae</taxon>
        <taxon>Schizosaccharomyces</taxon>
    </lineage>
</organism>
<dbReference type="PANTHER" id="PTHR10545">
    <property type="entry name" value="DIAMINE N-ACETYLTRANSFERASE"/>
    <property type="match status" value="1"/>
</dbReference>
<evidence type="ECO:0000259" key="4">
    <source>
        <dbReference type="PROSITE" id="PS51186"/>
    </source>
</evidence>
<dbReference type="InterPro" id="IPR016181">
    <property type="entry name" value="Acyl_CoA_acyltransferase"/>
</dbReference>
<evidence type="ECO:0000256" key="1">
    <source>
        <dbReference type="ARBA" id="ARBA00008694"/>
    </source>
</evidence>